<dbReference type="InterPro" id="IPR009003">
    <property type="entry name" value="Peptidase_S1_PA"/>
</dbReference>
<feature type="region of interest" description="Disordered" evidence="5">
    <location>
        <begin position="125"/>
        <end position="167"/>
    </location>
</feature>
<keyword evidence="4" id="KW-0843">Virulence</keyword>
<comment type="similarity">
    <text evidence="1">Belongs to the peptidase S1C family.</text>
</comment>
<feature type="region of interest" description="Disordered" evidence="5">
    <location>
        <begin position="54"/>
        <end position="78"/>
    </location>
</feature>
<dbReference type="GO" id="GO:0006508">
    <property type="term" value="P:proteolysis"/>
    <property type="evidence" value="ECO:0007669"/>
    <property type="project" value="UniProtKB-KW"/>
</dbReference>
<dbReference type="Gene3D" id="2.40.10.120">
    <property type="match status" value="1"/>
</dbReference>
<dbReference type="PANTHER" id="PTHR43343">
    <property type="entry name" value="PEPTIDASE S12"/>
    <property type="match status" value="1"/>
</dbReference>
<evidence type="ECO:0000256" key="4">
    <source>
        <dbReference type="ARBA" id="ARBA00023026"/>
    </source>
</evidence>
<evidence type="ECO:0000256" key="3">
    <source>
        <dbReference type="ARBA" id="ARBA00022801"/>
    </source>
</evidence>
<evidence type="ECO:0000313" key="7">
    <source>
        <dbReference type="EMBL" id="KAL3816715.1"/>
    </source>
</evidence>
<feature type="compositionally biased region" description="Basic residues" evidence="5">
    <location>
        <begin position="129"/>
        <end position="139"/>
    </location>
</feature>
<feature type="compositionally biased region" description="Basic and acidic residues" evidence="5">
    <location>
        <begin position="154"/>
        <end position="165"/>
    </location>
</feature>
<dbReference type="Gene3D" id="2.40.10.10">
    <property type="entry name" value="Trypsin-like serine proteases"/>
    <property type="match status" value="1"/>
</dbReference>
<keyword evidence="6" id="KW-0732">Signal</keyword>
<dbReference type="PANTHER" id="PTHR43343:SF3">
    <property type="entry name" value="PROTEASE DO-LIKE 8, CHLOROPLASTIC"/>
    <property type="match status" value="1"/>
</dbReference>
<dbReference type="SUPFAM" id="SSF50494">
    <property type="entry name" value="Trypsin-like serine proteases"/>
    <property type="match status" value="1"/>
</dbReference>
<dbReference type="InterPro" id="IPR051201">
    <property type="entry name" value="Chloro_Bact_Ser_Proteases"/>
</dbReference>
<evidence type="ECO:0000256" key="5">
    <source>
        <dbReference type="SAM" id="MobiDB-lite"/>
    </source>
</evidence>
<keyword evidence="8" id="KW-1185">Reference proteome</keyword>
<reference evidence="7 8" key="1">
    <citation type="submission" date="2024-10" db="EMBL/GenBank/DDBJ databases">
        <title>Updated reference genomes for cyclostephanoid diatoms.</title>
        <authorList>
            <person name="Roberts W.R."/>
            <person name="Alverson A.J."/>
        </authorList>
    </citation>
    <scope>NUCLEOTIDE SEQUENCE [LARGE SCALE GENOMIC DNA]</scope>
    <source>
        <strain evidence="7 8">AJA228-03</strain>
    </source>
</reference>
<dbReference type="AlphaFoldDB" id="A0ABD3RX06"/>
<sequence>MTAALPLFILILSCGGVVAFHHRTSIHPPRPNPFRDDRSSSAYYRRVLGGGDVSNGVSSATSTSSSRRSDDYDDDSTTTVVSVKADDLYDTLGLTPEERSAVNVHRVCSGGVVYVTSVLVGGSMTGRGGRIRGGGRRSRGREEEKEEGDDDDDDKRRRGDDTDRRRERRVLPRGMALGSGSGFVVDTGGYVVTNYHVIQRAYEANMAMIRYDKFWRDLSTNATSIIGDTPVGRDSRAMNDLECIIRGAIGAISGRDAFVNDTSRSESLPGQVYVRFGTDGDGGGGSDAYRQCVIVDVVKELDVAVLRILEPPPILYPLTYGSSSDLLVGQSLLAIGNPFGLDRTITAGLVSALGRSVTGVARNEIKNCIQTDAAINPGNSGGPLLTLNGKVVGVK</sequence>
<proteinExistence type="inferred from homology"/>
<feature type="signal peptide" evidence="6">
    <location>
        <begin position="1"/>
        <end position="19"/>
    </location>
</feature>
<feature type="compositionally biased region" description="Acidic residues" evidence="5">
    <location>
        <begin position="144"/>
        <end position="153"/>
    </location>
</feature>
<protein>
    <recommendedName>
        <fullName evidence="9">Serine protease</fullName>
    </recommendedName>
</protein>
<evidence type="ECO:0000313" key="8">
    <source>
        <dbReference type="Proteomes" id="UP001530377"/>
    </source>
</evidence>
<evidence type="ECO:0000256" key="1">
    <source>
        <dbReference type="ARBA" id="ARBA00010541"/>
    </source>
</evidence>
<feature type="compositionally biased region" description="Low complexity" evidence="5">
    <location>
        <begin position="54"/>
        <end position="66"/>
    </location>
</feature>
<gene>
    <name evidence="7" type="ORF">ACHAXA_002201</name>
</gene>
<feature type="chain" id="PRO_5044801348" description="Serine protease" evidence="6">
    <location>
        <begin position="20"/>
        <end position="395"/>
    </location>
</feature>
<dbReference type="GO" id="GO:0008233">
    <property type="term" value="F:peptidase activity"/>
    <property type="evidence" value="ECO:0007669"/>
    <property type="project" value="UniProtKB-KW"/>
</dbReference>
<evidence type="ECO:0000256" key="6">
    <source>
        <dbReference type="SAM" id="SignalP"/>
    </source>
</evidence>
<dbReference type="EMBL" id="JALLPB020000135">
    <property type="protein sequence ID" value="KAL3816715.1"/>
    <property type="molecule type" value="Genomic_DNA"/>
</dbReference>
<comment type="caution">
    <text evidence="7">The sequence shown here is derived from an EMBL/GenBank/DDBJ whole genome shotgun (WGS) entry which is preliminary data.</text>
</comment>
<evidence type="ECO:0000256" key="2">
    <source>
        <dbReference type="ARBA" id="ARBA00022670"/>
    </source>
</evidence>
<dbReference type="Pfam" id="PF13365">
    <property type="entry name" value="Trypsin_2"/>
    <property type="match status" value="1"/>
</dbReference>
<name>A0ABD3RX06_9STRA</name>
<keyword evidence="3" id="KW-0378">Hydrolase</keyword>
<keyword evidence="2" id="KW-0645">Protease</keyword>
<evidence type="ECO:0008006" key="9">
    <source>
        <dbReference type="Google" id="ProtNLM"/>
    </source>
</evidence>
<dbReference type="InterPro" id="IPR043504">
    <property type="entry name" value="Peptidase_S1_PA_chymotrypsin"/>
</dbReference>
<dbReference type="Proteomes" id="UP001530377">
    <property type="component" value="Unassembled WGS sequence"/>
</dbReference>
<accession>A0ABD3RX06</accession>
<organism evidence="7 8">
    <name type="scientific">Cyclostephanos tholiformis</name>
    <dbReference type="NCBI Taxonomy" id="382380"/>
    <lineage>
        <taxon>Eukaryota</taxon>
        <taxon>Sar</taxon>
        <taxon>Stramenopiles</taxon>
        <taxon>Ochrophyta</taxon>
        <taxon>Bacillariophyta</taxon>
        <taxon>Coscinodiscophyceae</taxon>
        <taxon>Thalassiosirophycidae</taxon>
        <taxon>Stephanodiscales</taxon>
        <taxon>Stephanodiscaceae</taxon>
        <taxon>Cyclostephanos</taxon>
    </lineage>
</organism>